<dbReference type="SMART" id="SM00758">
    <property type="entry name" value="PA14"/>
    <property type="match status" value="1"/>
</dbReference>
<dbReference type="PROSITE" id="PS51820">
    <property type="entry name" value="PA14"/>
    <property type="match status" value="1"/>
</dbReference>
<feature type="domain" description="PA14" evidence="1">
    <location>
        <begin position="142"/>
        <end position="305"/>
    </location>
</feature>
<dbReference type="PANTHER" id="PTHR12369">
    <property type="entry name" value="CHONDROITIN SYNTHASE"/>
    <property type="match status" value="1"/>
</dbReference>
<dbReference type="GO" id="GO:0008376">
    <property type="term" value="F:acetylgalactosaminyltransferase activity"/>
    <property type="evidence" value="ECO:0007669"/>
    <property type="project" value="TreeGrafter"/>
</dbReference>
<dbReference type="PANTHER" id="PTHR12369:SF15">
    <property type="entry name" value="BETA-1,4-N-ACETYLGALACTOSAMINYLTRANSFERASE 3"/>
    <property type="match status" value="1"/>
</dbReference>
<evidence type="ECO:0000313" key="3">
    <source>
        <dbReference type="Proteomes" id="UP000824540"/>
    </source>
</evidence>
<evidence type="ECO:0000313" key="2">
    <source>
        <dbReference type="EMBL" id="KAG9328937.1"/>
    </source>
</evidence>
<evidence type="ECO:0000259" key="1">
    <source>
        <dbReference type="PROSITE" id="PS51820"/>
    </source>
</evidence>
<organism evidence="2 3">
    <name type="scientific">Albula glossodonta</name>
    <name type="common">roundjaw bonefish</name>
    <dbReference type="NCBI Taxonomy" id="121402"/>
    <lineage>
        <taxon>Eukaryota</taxon>
        <taxon>Metazoa</taxon>
        <taxon>Chordata</taxon>
        <taxon>Craniata</taxon>
        <taxon>Vertebrata</taxon>
        <taxon>Euteleostomi</taxon>
        <taxon>Actinopterygii</taxon>
        <taxon>Neopterygii</taxon>
        <taxon>Teleostei</taxon>
        <taxon>Albuliformes</taxon>
        <taxon>Albulidae</taxon>
        <taxon>Albula</taxon>
    </lineage>
</organism>
<dbReference type="EMBL" id="JAFBMS010001635">
    <property type="protein sequence ID" value="KAG9328937.1"/>
    <property type="molecule type" value="Genomic_DNA"/>
</dbReference>
<comment type="caution">
    <text evidence="2">The sequence shown here is derived from an EMBL/GenBank/DDBJ whole genome shotgun (WGS) entry which is preliminary data.</text>
</comment>
<dbReference type="InterPro" id="IPR037524">
    <property type="entry name" value="PA14/GLEYA"/>
</dbReference>
<protein>
    <recommendedName>
        <fullName evidence="1">PA14 domain-containing protein</fullName>
    </recommendedName>
</protein>
<dbReference type="OrthoDB" id="5971499at2759"/>
<reference evidence="2" key="1">
    <citation type="thesis" date="2021" institute="BYU ScholarsArchive" country="Provo, UT, USA">
        <title>Applications of and Algorithms for Genome Assembly and Genomic Analyses with an Emphasis on Marine Teleosts.</title>
        <authorList>
            <person name="Pickett B.D."/>
        </authorList>
    </citation>
    <scope>NUCLEOTIDE SEQUENCE</scope>
    <source>
        <strain evidence="2">HI-2016</strain>
    </source>
</reference>
<sequence length="314" mass="35537">MSPPRALPKQQVSRDTRALVLDQAHPVVRSENVTRPSVRTVRFCLQAVRRQNRMVLVRFSLTWWAVNELEAWNEANHPNRPTEEREATAGIPISQAEAPLLKRNQYRADVCAQSPGPAVRSQYQRIGSEDVVSVSASFLPESDSRDKKTTVDRSTSELRSMTRTTVKKLAVSPRWTNYGLRIFGYLHPYVDGIRVSIGAEIPPCVTSGEYLFAVASDDNAEFWLSEDDSPMGLQLLALVGKTGTEWTAPGEFGKYASQTSTPVQLTPKKRYYFEILHKQNDKGTDHVEVVWRLNRDGQRFVVIDSQHISLYFSK</sequence>
<keyword evidence="3" id="KW-1185">Reference proteome</keyword>
<dbReference type="InterPro" id="IPR051227">
    <property type="entry name" value="CS_glycosyltransferase"/>
</dbReference>
<gene>
    <name evidence="2" type="ORF">JZ751_009193</name>
</gene>
<dbReference type="Proteomes" id="UP000824540">
    <property type="component" value="Unassembled WGS sequence"/>
</dbReference>
<accession>A0A8T2MWZ2</accession>
<dbReference type="AlphaFoldDB" id="A0A8T2MWZ2"/>
<dbReference type="InterPro" id="IPR011658">
    <property type="entry name" value="PA14_dom"/>
</dbReference>
<proteinExistence type="predicted"/>
<name>A0A8T2MWZ2_9TELE</name>